<dbReference type="Proteomes" id="UP000192368">
    <property type="component" value="Unassembled WGS sequence"/>
</dbReference>
<accession>A0A1W1VF55</accession>
<feature type="compositionally biased region" description="Basic and acidic residues" evidence="1">
    <location>
        <begin position="269"/>
        <end position="322"/>
    </location>
</feature>
<dbReference type="EMBL" id="FWWR01000012">
    <property type="protein sequence ID" value="SMB91604.1"/>
    <property type="molecule type" value="Genomic_DNA"/>
</dbReference>
<dbReference type="STRING" id="573058.SAMN00017477_1822"/>
<feature type="region of interest" description="Disordered" evidence="1">
    <location>
        <begin position="266"/>
        <end position="322"/>
    </location>
</feature>
<dbReference type="RefSeq" id="WP_144017985.1">
    <property type="nucleotide sequence ID" value="NZ_FWWR01000012.1"/>
</dbReference>
<evidence type="ECO:0000313" key="4">
    <source>
        <dbReference type="Proteomes" id="UP000192368"/>
    </source>
</evidence>
<keyword evidence="4" id="KW-1185">Reference proteome</keyword>
<gene>
    <name evidence="3" type="ORF">SAMN00017477_1822</name>
</gene>
<protein>
    <recommendedName>
        <fullName evidence="5">Copper amine oxidase N-terminal domain-containing protein</fullName>
    </recommendedName>
</protein>
<organism evidence="3 4">
    <name type="scientific">Peptoniphilus asaccharolyticus DSM 20463</name>
    <dbReference type="NCBI Taxonomy" id="573058"/>
    <lineage>
        <taxon>Bacteria</taxon>
        <taxon>Bacillati</taxon>
        <taxon>Bacillota</taxon>
        <taxon>Tissierellia</taxon>
        <taxon>Tissierellales</taxon>
        <taxon>Peptoniphilaceae</taxon>
        <taxon>Peptoniphilus</taxon>
    </lineage>
</organism>
<evidence type="ECO:0000256" key="2">
    <source>
        <dbReference type="SAM" id="SignalP"/>
    </source>
</evidence>
<dbReference type="AlphaFoldDB" id="A0A1W1VF55"/>
<evidence type="ECO:0000313" key="3">
    <source>
        <dbReference type="EMBL" id="SMB91604.1"/>
    </source>
</evidence>
<evidence type="ECO:0008006" key="5">
    <source>
        <dbReference type="Google" id="ProtNLM"/>
    </source>
</evidence>
<feature type="signal peptide" evidence="2">
    <location>
        <begin position="1"/>
        <end position="23"/>
    </location>
</feature>
<evidence type="ECO:0000256" key="1">
    <source>
        <dbReference type="SAM" id="MobiDB-lite"/>
    </source>
</evidence>
<proteinExistence type="predicted"/>
<keyword evidence="2" id="KW-0732">Signal</keyword>
<feature type="chain" id="PRO_5010735371" description="Copper amine oxidase N-terminal domain-containing protein" evidence="2">
    <location>
        <begin position="24"/>
        <end position="322"/>
    </location>
</feature>
<name>A0A1W1VF55_PEPAS</name>
<dbReference type="OrthoDB" id="1864213at2"/>
<feature type="region of interest" description="Disordered" evidence="1">
    <location>
        <begin position="188"/>
        <end position="220"/>
    </location>
</feature>
<reference evidence="4" key="1">
    <citation type="submission" date="2017-04" db="EMBL/GenBank/DDBJ databases">
        <authorList>
            <person name="Varghese N."/>
            <person name="Submissions S."/>
        </authorList>
    </citation>
    <scope>NUCLEOTIDE SEQUENCE [LARGE SCALE GENOMIC DNA]</scope>
    <source>
        <strain evidence="4">DSM 20463</strain>
    </source>
</reference>
<sequence>MKKLLPVALATVILASSAMPVAAVEVKDTKDVKAVVEQLNKEAEKKPMAEMAKVVVSPQKVNLNGKDVTIAGYNINGENYFKLRDLAMILNETSSKFSVDYTEGKVVLTLGKEYKSETKEVKPLEEKVTAELTNDKVYIVKEEAKKEVKPEVKAEAKEEAKKEVKPEVKAEAKEEAKKEVKPEVKAEAKEEAKKEVKPEAKAEVKEEAKKEVKPEAKAEAKVEGNLLEAKAYKINGNNYFRLRDVAKALNIAKVEYNEAENKVVISTELKAETKEEAKKEVKPEAKEEAKKEVKPEAKEEAKKEVKPEAKEEAKKETKTEVK</sequence>